<evidence type="ECO:0000313" key="1">
    <source>
        <dbReference type="EMBL" id="DAD94830.1"/>
    </source>
</evidence>
<organism evidence="1">
    <name type="scientific">Siphoviridae sp. ctiJI15</name>
    <dbReference type="NCBI Taxonomy" id="2826431"/>
    <lineage>
        <taxon>Viruses</taxon>
        <taxon>Duplodnaviria</taxon>
        <taxon>Heunggongvirae</taxon>
        <taxon>Uroviricota</taxon>
        <taxon>Caudoviricetes</taxon>
    </lineage>
</organism>
<sequence>MNIFTSLKYFYFRQIPTQQFNIKCYNIIKEMIVMGKACKDSLQMIKVLNIKNEKEYNKLLKFYLILSSESLKGRLRTRRFKKIIRLAKEV</sequence>
<name>A0A8S5NJC2_9CAUD</name>
<proteinExistence type="predicted"/>
<dbReference type="EMBL" id="BK015182">
    <property type="protein sequence ID" value="DAD94830.1"/>
    <property type="molecule type" value="Genomic_DNA"/>
</dbReference>
<protein>
    <submittedName>
        <fullName evidence="1">Uncharacterized protein</fullName>
    </submittedName>
</protein>
<reference evidence="1" key="1">
    <citation type="journal article" date="2021" name="Proc. Natl. Acad. Sci. U.S.A.">
        <title>A Catalog of Tens of Thousands of Viruses from Human Metagenomes Reveals Hidden Associations with Chronic Diseases.</title>
        <authorList>
            <person name="Tisza M.J."/>
            <person name="Buck C.B."/>
        </authorList>
    </citation>
    <scope>NUCLEOTIDE SEQUENCE</scope>
    <source>
        <strain evidence="1">CtiJI15</strain>
    </source>
</reference>
<accession>A0A8S5NJC2</accession>